<evidence type="ECO:0000256" key="4">
    <source>
        <dbReference type="RuleBase" id="RU365086"/>
    </source>
</evidence>
<feature type="domain" description="N-acetyltransferase" evidence="5">
    <location>
        <begin position="42"/>
        <end position="189"/>
    </location>
</feature>
<comment type="similarity">
    <text evidence="2 4">Belongs to the acetyltransferase family. GNA1 subfamily.</text>
</comment>
<organism evidence="6 7">
    <name type="scientific">Nesidiocoris tenuis</name>
    <dbReference type="NCBI Taxonomy" id="355587"/>
    <lineage>
        <taxon>Eukaryota</taxon>
        <taxon>Metazoa</taxon>
        <taxon>Ecdysozoa</taxon>
        <taxon>Arthropoda</taxon>
        <taxon>Hexapoda</taxon>
        <taxon>Insecta</taxon>
        <taxon>Pterygota</taxon>
        <taxon>Neoptera</taxon>
        <taxon>Paraneoptera</taxon>
        <taxon>Hemiptera</taxon>
        <taxon>Heteroptera</taxon>
        <taxon>Panheteroptera</taxon>
        <taxon>Cimicomorpha</taxon>
        <taxon>Miridae</taxon>
        <taxon>Dicyphina</taxon>
        <taxon>Nesidiocoris</taxon>
    </lineage>
</organism>
<dbReference type="Proteomes" id="UP001307889">
    <property type="component" value="Chromosome 9"/>
</dbReference>
<dbReference type="PANTHER" id="PTHR13355">
    <property type="entry name" value="GLUCOSAMINE 6-PHOSPHATE N-ACETYLTRANSFERASE"/>
    <property type="match status" value="1"/>
</dbReference>
<keyword evidence="4" id="KW-0808">Transferase</keyword>
<evidence type="ECO:0000313" key="7">
    <source>
        <dbReference type="Proteomes" id="UP001307889"/>
    </source>
</evidence>
<dbReference type="SUPFAM" id="SSF55729">
    <property type="entry name" value="Acyl-CoA N-acyltransferases (Nat)"/>
    <property type="match status" value="1"/>
</dbReference>
<name>A0ABN7B169_9HEMI</name>
<comment type="catalytic activity">
    <reaction evidence="3 4">
        <text>D-glucosamine 6-phosphate + acetyl-CoA = N-acetyl-D-glucosamine 6-phosphate + CoA + H(+)</text>
        <dbReference type="Rhea" id="RHEA:10292"/>
        <dbReference type="ChEBI" id="CHEBI:15378"/>
        <dbReference type="ChEBI" id="CHEBI:57287"/>
        <dbReference type="ChEBI" id="CHEBI:57288"/>
        <dbReference type="ChEBI" id="CHEBI:57513"/>
        <dbReference type="ChEBI" id="CHEBI:58725"/>
        <dbReference type="EC" id="2.3.1.4"/>
    </reaction>
</comment>
<accession>A0ABN7B169</accession>
<dbReference type="Gene3D" id="3.40.630.30">
    <property type="match status" value="1"/>
</dbReference>
<dbReference type="CDD" id="cd04301">
    <property type="entry name" value="NAT_SF"/>
    <property type="match status" value="1"/>
</dbReference>
<sequence>MAIFQNDTLYDESILKRLDLKKLESEISLPPGASALAPGPGLVVRPLSIADCTIGYIDVLSQLTDVGNVSEGMFIDTFKKMRACADTYYVTVIEDLNSNQIVGCGTLLVEQKIIHSCALRGRLEDIVVSDEYRGKQLGKLIVLLLTQLAKELNCYKVTLDCKDSNRPFYESLGYKKEESNSNFMVIRYR</sequence>
<evidence type="ECO:0000256" key="2">
    <source>
        <dbReference type="ARBA" id="ARBA00006048"/>
    </source>
</evidence>
<dbReference type="InterPro" id="IPR000182">
    <property type="entry name" value="GNAT_dom"/>
</dbReference>
<dbReference type="Pfam" id="PF00583">
    <property type="entry name" value="Acetyltransf_1"/>
    <property type="match status" value="1"/>
</dbReference>
<keyword evidence="4" id="KW-0012">Acyltransferase</keyword>
<protein>
    <recommendedName>
        <fullName evidence="4">Glucosamine 6-phosphate N-acetyltransferase</fullName>
        <ecNumber evidence="4">2.3.1.4</ecNumber>
    </recommendedName>
</protein>
<evidence type="ECO:0000256" key="1">
    <source>
        <dbReference type="ARBA" id="ARBA00004832"/>
    </source>
</evidence>
<proteinExistence type="inferred from homology"/>
<evidence type="ECO:0000259" key="5">
    <source>
        <dbReference type="PROSITE" id="PS51186"/>
    </source>
</evidence>
<evidence type="ECO:0000313" key="6">
    <source>
        <dbReference type="EMBL" id="BES98171.1"/>
    </source>
</evidence>
<dbReference type="InterPro" id="IPR016181">
    <property type="entry name" value="Acyl_CoA_acyltransferase"/>
</dbReference>
<dbReference type="EMBL" id="AP028917">
    <property type="protein sequence ID" value="BES98171.1"/>
    <property type="molecule type" value="Genomic_DNA"/>
</dbReference>
<reference evidence="6 7" key="1">
    <citation type="submission" date="2023-09" db="EMBL/GenBank/DDBJ databases">
        <title>Nesidiocoris tenuis whole genome shotgun sequence.</title>
        <authorList>
            <person name="Shibata T."/>
            <person name="Shimoda M."/>
            <person name="Kobayashi T."/>
            <person name="Uehara T."/>
        </authorList>
    </citation>
    <scope>NUCLEOTIDE SEQUENCE [LARGE SCALE GENOMIC DNA]</scope>
    <source>
        <strain evidence="6 7">Japan</strain>
    </source>
</reference>
<gene>
    <name evidence="6" type="ORF">NTJ_10986</name>
</gene>
<dbReference type="PROSITE" id="PS51186">
    <property type="entry name" value="GNAT"/>
    <property type="match status" value="1"/>
</dbReference>
<dbReference type="PANTHER" id="PTHR13355:SF11">
    <property type="entry name" value="GLUCOSAMINE 6-PHOSPHATE N-ACETYLTRANSFERASE"/>
    <property type="match status" value="1"/>
</dbReference>
<evidence type="ECO:0000256" key="3">
    <source>
        <dbReference type="ARBA" id="ARBA00048964"/>
    </source>
</evidence>
<dbReference type="InterPro" id="IPR039143">
    <property type="entry name" value="GNPNAT1-like"/>
</dbReference>
<comment type="pathway">
    <text evidence="1 4">Nucleotide-sugar biosynthesis; UDP-N-acetyl-alpha-D-glucosamine biosynthesis; N-acetyl-alpha-D-glucosamine 1-phosphate from alpha-D-glucosamine 6-phosphate (route I): step 1/2.</text>
</comment>
<dbReference type="EC" id="2.3.1.4" evidence="4"/>
<keyword evidence="7" id="KW-1185">Reference proteome</keyword>